<comment type="caution">
    <text evidence="2">The sequence shown here is derived from an EMBL/GenBank/DDBJ whole genome shotgun (WGS) entry which is preliminary data.</text>
</comment>
<reference evidence="2" key="1">
    <citation type="journal article" date="2023" name="DNA Res.">
        <title>Chromosome-level genome assembly of Phrynocephalus forsythii using third-generation DNA sequencing and Hi-C analysis.</title>
        <authorList>
            <person name="Qi Y."/>
            <person name="Zhao W."/>
            <person name="Zhao Y."/>
            <person name="Niu C."/>
            <person name="Cao S."/>
            <person name="Zhang Y."/>
        </authorList>
    </citation>
    <scope>NUCLEOTIDE SEQUENCE</scope>
    <source>
        <tissue evidence="2">Muscle</tissue>
    </source>
</reference>
<dbReference type="Proteomes" id="UP001142489">
    <property type="component" value="Unassembled WGS sequence"/>
</dbReference>
<name>A0A9Q0XBN3_9SAUR</name>
<gene>
    <name evidence="2" type="ORF">JRQ81_009040</name>
</gene>
<dbReference type="EMBL" id="JAPFRF010000018">
    <property type="protein sequence ID" value="KAJ7308487.1"/>
    <property type="molecule type" value="Genomic_DNA"/>
</dbReference>
<dbReference type="AlphaFoldDB" id="A0A9Q0XBN3"/>
<dbReference type="OrthoDB" id="9397989at2759"/>
<proteinExistence type="predicted"/>
<accession>A0A9Q0XBN3</accession>
<protein>
    <submittedName>
        <fullName evidence="2">Uncharacterized protein</fullName>
    </submittedName>
</protein>
<feature type="region of interest" description="Disordered" evidence="1">
    <location>
        <begin position="185"/>
        <end position="255"/>
    </location>
</feature>
<sequence>MEPAVSPAQAKRVSPPRVGGSWGKAQRIQDPVGSSPPATPAPHPGSGHLAQKRQGLQKNARQDEKLQQLKARIQQQQQRSLLRALREHSRTLVSNSAESPPRLQPHLKRKVCKISFVSSPAAHAGWRGRGAEKKARDGTSTLALPEKAPKEQVVCSVDAFSWREGQKLARKILGPRLKYQKPSSCCEQEGGQVTPEPKRDGTTCEAQQGIGENEPALKRVRGQVTQERKGKRTLIDKESPLGSKNRARGPRTTLL</sequence>
<evidence type="ECO:0000256" key="1">
    <source>
        <dbReference type="SAM" id="MobiDB-lite"/>
    </source>
</evidence>
<feature type="compositionally biased region" description="Low complexity" evidence="1">
    <location>
        <begin position="68"/>
        <end position="77"/>
    </location>
</feature>
<evidence type="ECO:0000313" key="3">
    <source>
        <dbReference type="Proteomes" id="UP001142489"/>
    </source>
</evidence>
<keyword evidence="3" id="KW-1185">Reference proteome</keyword>
<feature type="region of interest" description="Disordered" evidence="1">
    <location>
        <begin position="1"/>
        <end position="77"/>
    </location>
</feature>
<organism evidence="2 3">
    <name type="scientific">Phrynocephalus forsythii</name>
    <dbReference type="NCBI Taxonomy" id="171643"/>
    <lineage>
        <taxon>Eukaryota</taxon>
        <taxon>Metazoa</taxon>
        <taxon>Chordata</taxon>
        <taxon>Craniata</taxon>
        <taxon>Vertebrata</taxon>
        <taxon>Euteleostomi</taxon>
        <taxon>Lepidosauria</taxon>
        <taxon>Squamata</taxon>
        <taxon>Bifurcata</taxon>
        <taxon>Unidentata</taxon>
        <taxon>Episquamata</taxon>
        <taxon>Toxicofera</taxon>
        <taxon>Iguania</taxon>
        <taxon>Acrodonta</taxon>
        <taxon>Agamidae</taxon>
        <taxon>Agaminae</taxon>
        <taxon>Phrynocephalus</taxon>
    </lineage>
</organism>
<evidence type="ECO:0000313" key="2">
    <source>
        <dbReference type="EMBL" id="KAJ7308487.1"/>
    </source>
</evidence>